<evidence type="ECO:0000256" key="2">
    <source>
        <dbReference type="ARBA" id="ARBA00022729"/>
    </source>
</evidence>
<feature type="domain" description="Solute-binding protein family 3/N-terminal" evidence="3">
    <location>
        <begin position="42"/>
        <end position="275"/>
    </location>
</feature>
<keyword evidence="5" id="KW-1185">Reference proteome</keyword>
<dbReference type="SUPFAM" id="SSF53850">
    <property type="entry name" value="Periplasmic binding protein-like II"/>
    <property type="match status" value="1"/>
</dbReference>
<proteinExistence type="inferred from homology"/>
<protein>
    <submittedName>
        <fullName evidence="4">Transporter substrate-binding domain-containing protein</fullName>
    </submittedName>
</protein>
<evidence type="ECO:0000256" key="1">
    <source>
        <dbReference type="ARBA" id="ARBA00010333"/>
    </source>
</evidence>
<dbReference type="PANTHER" id="PTHR35936">
    <property type="entry name" value="MEMBRANE-BOUND LYTIC MUREIN TRANSGLYCOSYLASE F"/>
    <property type="match status" value="1"/>
</dbReference>
<evidence type="ECO:0000313" key="4">
    <source>
        <dbReference type="EMBL" id="TQV74701.1"/>
    </source>
</evidence>
<comment type="similarity">
    <text evidence="1">Belongs to the bacterial solute-binding protein 3 family.</text>
</comment>
<dbReference type="EMBL" id="VIKR01000002">
    <property type="protein sequence ID" value="TQV74701.1"/>
    <property type="molecule type" value="Genomic_DNA"/>
</dbReference>
<comment type="caution">
    <text evidence="4">The sequence shown here is derived from an EMBL/GenBank/DDBJ whole genome shotgun (WGS) entry which is preliminary data.</text>
</comment>
<keyword evidence="2" id="KW-0732">Signal</keyword>
<dbReference type="PANTHER" id="PTHR35936:SF19">
    <property type="entry name" value="AMINO-ACID-BINDING PROTEIN YXEM-RELATED"/>
    <property type="match status" value="1"/>
</dbReference>
<dbReference type="Proteomes" id="UP000317839">
    <property type="component" value="Unassembled WGS sequence"/>
</dbReference>
<evidence type="ECO:0000259" key="3">
    <source>
        <dbReference type="Pfam" id="PF00497"/>
    </source>
</evidence>
<sequence length="276" mass="32006">MYNYLNLLNFINSFNNLAKYFGLFLCLLIPSLGAQTPHTIYFLEDFRPYVYLDENQQPAGLMSELVIKALEDSGLDYQLVPNNVSRLFMEIKKGGNVSTFGVYKTAEREQWSIVTPEIYRAPQPVLVIKKTKLDQIPSSLTLQSFEALLEQQHLTGVIIKNYSYGNLFDPLFEAKRTQVQRYQLSIEQAFKMITSPHRADFTLAYPAQARYLVEQNEHFKHNLAIVPFVDIPANDRGAFWMFSKDSDPKFIEKIENAMNKVRHSAFYETTVRKYVE</sequence>
<gene>
    <name evidence="4" type="ORF">FLL45_06995</name>
</gene>
<evidence type="ECO:0000313" key="5">
    <source>
        <dbReference type="Proteomes" id="UP000317839"/>
    </source>
</evidence>
<dbReference type="OrthoDB" id="8587856at2"/>
<dbReference type="InterPro" id="IPR001638">
    <property type="entry name" value="Solute-binding_3/MltF_N"/>
</dbReference>
<organism evidence="4 5">
    <name type="scientific">Aliikangiella marina</name>
    <dbReference type="NCBI Taxonomy" id="1712262"/>
    <lineage>
        <taxon>Bacteria</taxon>
        <taxon>Pseudomonadati</taxon>
        <taxon>Pseudomonadota</taxon>
        <taxon>Gammaproteobacteria</taxon>
        <taxon>Oceanospirillales</taxon>
        <taxon>Pleioneaceae</taxon>
        <taxon>Aliikangiella</taxon>
    </lineage>
</organism>
<dbReference type="Pfam" id="PF00497">
    <property type="entry name" value="SBP_bac_3"/>
    <property type="match status" value="1"/>
</dbReference>
<reference evidence="4 5" key="1">
    <citation type="submission" date="2019-06" db="EMBL/GenBank/DDBJ databases">
        <title>Draft genome of Aliikangiella marina GYP-15.</title>
        <authorList>
            <person name="Wang G."/>
        </authorList>
    </citation>
    <scope>NUCLEOTIDE SEQUENCE [LARGE SCALE GENOMIC DNA]</scope>
    <source>
        <strain evidence="4 5">GYP-15</strain>
    </source>
</reference>
<name>A0A545TBX7_9GAMM</name>
<accession>A0A545TBX7</accession>
<dbReference type="Gene3D" id="3.40.190.10">
    <property type="entry name" value="Periplasmic binding protein-like II"/>
    <property type="match status" value="2"/>
</dbReference>
<dbReference type="AlphaFoldDB" id="A0A545TBX7"/>